<name>H3SGW1_9BACL</name>
<protein>
    <submittedName>
        <fullName evidence="2">Uncharacterized protein</fullName>
    </submittedName>
</protein>
<dbReference type="EMBL" id="AHKH01000032">
    <property type="protein sequence ID" value="EHQ61668.1"/>
    <property type="molecule type" value="Genomic_DNA"/>
</dbReference>
<organism evidence="2 3">
    <name type="scientific">Paenibacillus dendritiformis C454</name>
    <dbReference type="NCBI Taxonomy" id="1131935"/>
    <lineage>
        <taxon>Bacteria</taxon>
        <taxon>Bacillati</taxon>
        <taxon>Bacillota</taxon>
        <taxon>Bacilli</taxon>
        <taxon>Bacillales</taxon>
        <taxon>Paenibacillaceae</taxon>
        <taxon>Paenibacillus</taxon>
    </lineage>
</organism>
<dbReference type="RefSeq" id="WP_006677265.1">
    <property type="nucleotide sequence ID" value="NZ_AHKH01000032.1"/>
</dbReference>
<proteinExistence type="predicted"/>
<keyword evidence="3" id="KW-1185">Reference proteome</keyword>
<feature type="signal peptide" evidence="1">
    <location>
        <begin position="1"/>
        <end position="21"/>
    </location>
</feature>
<accession>H3SGW1</accession>
<reference evidence="2 3" key="1">
    <citation type="journal article" date="2012" name="J. Bacteriol.">
        <title>Genome Sequence of the Pattern-Forming Social Bacterium Paenibacillus dendritiformis C454 Chiral Morphotype.</title>
        <authorList>
            <person name="Sirota-Madi A."/>
            <person name="Olender T."/>
            <person name="Helman Y."/>
            <person name="Brainis I."/>
            <person name="Finkelshtein A."/>
            <person name="Roth D."/>
            <person name="Hagai E."/>
            <person name="Leshkowitz D."/>
            <person name="Brodsky L."/>
            <person name="Galatenko V."/>
            <person name="Nikolaev V."/>
            <person name="Gutnick D.L."/>
            <person name="Lancet D."/>
            <person name="Ben-Jacob E."/>
        </authorList>
    </citation>
    <scope>NUCLEOTIDE SEQUENCE [LARGE SCALE GENOMIC DNA]</scope>
    <source>
        <strain evidence="2 3">C454</strain>
    </source>
</reference>
<feature type="chain" id="PRO_5039638699" evidence="1">
    <location>
        <begin position="22"/>
        <end position="339"/>
    </location>
</feature>
<gene>
    <name evidence="2" type="ORF">PDENDC454_13832</name>
</gene>
<comment type="caution">
    <text evidence="2">The sequence shown here is derived from an EMBL/GenBank/DDBJ whole genome shotgun (WGS) entry which is preliminary data.</text>
</comment>
<evidence type="ECO:0000313" key="3">
    <source>
        <dbReference type="Proteomes" id="UP000003900"/>
    </source>
</evidence>
<sequence length="339" mass="37660">MNIKKAIIATLTLSSMLSTLAGPIPAGAEAAQEKQQEQQQSDGKKVEIDKKMAAKLHKAVSQFAGKEIKLKDVAENPADDVVEVKSIDGKYSVHFMREFGLIMSIESETTIGKISKEDQDKVQKALKELYPKKKYVFNKEVRMSQSYDDKEEKLKDGVSYALRGKDFSASLTKNDSSTNVSGIVIYFDKKELDPKLLKTVTEAAKTAFDHQIDVTKATLMNSPVLNKGNITLEPNWLLQDDMVMIYVEVKTGEVTSMENVQGKKVTTNKGITEKEAKEAVAPLAKELFNIDITGFEVKWDKRLQDYCFIQNKVTKVRAGLDADKNVVHIKSGSRAASGN</sequence>
<keyword evidence="1" id="KW-0732">Signal</keyword>
<evidence type="ECO:0000313" key="2">
    <source>
        <dbReference type="EMBL" id="EHQ61668.1"/>
    </source>
</evidence>
<evidence type="ECO:0000256" key="1">
    <source>
        <dbReference type="SAM" id="SignalP"/>
    </source>
</evidence>
<dbReference type="AlphaFoldDB" id="H3SGW1"/>
<dbReference type="Proteomes" id="UP000003900">
    <property type="component" value="Unassembled WGS sequence"/>
</dbReference>
<dbReference type="PATRIC" id="fig|1131935.3.peg.2861"/>